<keyword evidence="3" id="KW-0597">Phosphoprotein</keyword>
<dbReference type="AlphaFoldDB" id="A0A8D8QQL3"/>
<evidence type="ECO:0000256" key="5">
    <source>
        <dbReference type="ARBA" id="ARBA00022990"/>
    </source>
</evidence>
<dbReference type="Pfam" id="PF00620">
    <property type="entry name" value="RhoGAP"/>
    <property type="match status" value="1"/>
</dbReference>
<evidence type="ECO:0000313" key="12">
    <source>
        <dbReference type="EMBL" id="CAG6635564.1"/>
    </source>
</evidence>
<accession>A0A8D8QQL3</accession>
<keyword evidence="2" id="KW-0343">GTPase activation</keyword>
<evidence type="ECO:0000256" key="1">
    <source>
        <dbReference type="ARBA" id="ARBA00004123"/>
    </source>
</evidence>
<feature type="compositionally biased region" description="Low complexity" evidence="8">
    <location>
        <begin position="447"/>
        <end position="489"/>
    </location>
</feature>
<evidence type="ECO:0000256" key="6">
    <source>
        <dbReference type="ARBA" id="ARBA00023242"/>
    </source>
</evidence>
<evidence type="ECO:0000259" key="10">
    <source>
        <dbReference type="PROSITE" id="PS50238"/>
    </source>
</evidence>
<evidence type="ECO:0000256" key="4">
    <source>
        <dbReference type="ARBA" id="ARBA00022737"/>
    </source>
</evidence>
<dbReference type="GO" id="GO:0007165">
    <property type="term" value="P:signal transduction"/>
    <property type="evidence" value="ECO:0007669"/>
    <property type="project" value="InterPro"/>
</dbReference>
<evidence type="ECO:0000256" key="3">
    <source>
        <dbReference type="ARBA" id="ARBA00022553"/>
    </source>
</evidence>
<dbReference type="Gene3D" id="1.10.555.10">
    <property type="entry name" value="Rho GTPase activation protein"/>
    <property type="match status" value="1"/>
</dbReference>
<feature type="domain" description="MyTH4" evidence="11">
    <location>
        <begin position="875"/>
        <end position="1040"/>
    </location>
</feature>
<dbReference type="SMART" id="SM00324">
    <property type="entry name" value="RhoGAP"/>
    <property type="match status" value="1"/>
</dbReference>
<dbReference type="PROSITE" id="PS50238">
    <property type="entry name" value="RHOGAP"/>
    <property type="match status" value="1"/>
</dbReference>
<keyword evidence="6" id="KW-0539">Nucleus</keyword>
<dbReference type="PROSITE" id="PS50020">
    <property type="entry name" value="WW_DOMAIN_2"/>
    <property type="match status" value="1"/>
</dbReference>
<reference evidence="12" key="1">
    <citation type="submission" date="2021-05" db="EMBL/GenBank/DDBJ databases">
        <authorList>
            <person name="Alioto T."/>
            <person name="Alioto T."/>
            <person name="Gomez Garrido J."/>
        </authorList>
    </citation>
    <scope>NUCLEOTIDE SEQUENCE</scope>
</reference>
<dbReference type="GO" id="GO:0005737">
    <property type="term" value="C:cytoplasm"/>
    <property type="evidence" value="ECO:0007669"/>
    <property type="project" value="TreeGrafter"/>
</dbReference>
<dbReference type="GO" id="GO:0005096">
    <property type="term" value="F:GTPase activator activity"/>
    <property type="evidence" value="ECO:0007669"/>
    <property type="project" value="UniProtKB-KW"/>
</dbReference>
<sequence>MSNERMEWVEIIEPKTQEHMYANLSTGECVWDLPNGVPVKKRDDNQWWELFDHNTTRFYYYNATTQKTVWHRPSNCDIIPLAKLQTLKQHAEAIPSSDAEDSAPAPTPTPRETVSTQTSTSDKNHTITTTCNDSHSIKTNHVSNKSGGRERGEDGAPPAATHHRPLPHNKNMVTCQTQTSPLSPRRSHHNHNHHHHHCKDKQGGTRRGSSTKPVQSQDSGRSSDSNCSSSVHRTPSSALSTPDTPSSISLSTSTPLLKKKTLGDSSAGGNIPTPAPRAIQRSSSNATASSIPKQKSFDHNISIGGGYSLGHENRCGSMSRTPKPAHNNKPSSGSATSISRSQSFAQGGGPPSHHRDREFHLSSRGERPLQHASRGGGGGEEEDSMHEKYFLGGGGKKSVESTPQTRRKHLTQLSSSQPPTHHTHSHPPSTPDYVNFLTTNNPPPPSSYHSRSSSNSSTMQTSNSSYPHPPSNKSTPPSTNSVTSYPPVSGYQKSPSISNNKLSSRLKESGLSSTDDDDRSSSLSLSSSPPTAATPPRRITNMKPSLHAPIHLSDTNLDLSIPNSRPPSSELRSHPSSDRVSSSSKHMNNDTTTTNMSRHNNNDRSPLYTNTSLASTDEHLLPLHQYILEQAKLSGCYRFGEPVTAEEGTRFRGSRRGGGSEDEDLLGGVGGLRVEYDSDEFADDEAMSNAEEDSSSQEYLDDEPSEYLHEEYARRFHATPGSNVWNYSSPAGDGGRVCDYRVESVDDGSGASSHYYNTTASLLPPHRMGGANHHILPITGPLGVPQETQHASLKRKKDPLPLQTHHMSSILEARSEQQMQRVPSWQPPSRDQLDMGRFTPLPAPECDVGYAPDNLNIHKKGIFRKNLSVKDMLSWSVDPISQPMTVLADKTLKKEARDLFKLVQIYMGDRKTKVGMSLNSVALEICTLGYTKPQLRDELYIQICKQTSENPKRESLRRGWELMAICLAFFPPSPNLQSYLDGYMNRHRNPNYDFPEVGKWPIHIQVSHYASIACKRLERGGMGGKRQARKPSVDEIEQARLQIFRPSMFGGTLAEVMSLQRDKFPHHRLPWIQTTLSEQVLRLGGKQTEGIFRVSADMDEVNCLKIMLDQWKLPQEPLLDAHTPASLLKLWYRELYEPLIPDSLYAECVTHCESPCIVLSLVDKLPELNKLVLCYLVHFLQMFAKQDVVQMTKMDANNLAMVMAPNCLRCTSSDPCVIFDNARKEMAFMRTLIQHLDTRFIHDEQVF</sequence>
<dbReference type="GO" id="GO:0005856">
    <property type="term" value="C:cytoskeleton"/>
    <property type="evidence" value="ECO:0007669"/>
    <property type="project" value="InterPro"/>
</dbReference>
<evidence type="ECO:0000256" key="7">
    <source>
        <dbReference type="ARBA" id="ARBA00070269"/>
    </source>
</evidence>
<comment type="subcellular location">
    <subcellularLocation>
        <location evidence="1">Nucleus</location>
    </subcellularLocation>
</comment>
<feature type="compositionally biased region" description="Polar residues" evidence="8">
    <location>
        <begin position="110"/>
        <end position="146"/>
    </location>
</feature>
<feature type="region of interest" description="Disordered" evidence="8">
    <location>
        <begin position="555"/>
        <end position="610"/>
    </location>
</feature>
<feature type="compositionally biased region" description="Basic residues" evidence="8">
    <location>
        <begin position="185"/>
        <end position="199"/>
    </location>
</feature>
<organism evidence="12">
    <name type="scientific">Cacopsylla melanoneura</name>
    <dbReference type="NCBI Taxonomy" id="428564"/>
    <lineage>
        <taxon>Eukaryota</taxon>
        <taxon>Metazoa</taxon>
        <taxon>Ecdysozoa</taxon>
        <taxon>Arthropoda</taxon>
        <taxon>Hexapoda</taxon>
        <taxon>Insecta</taxon>
        <taxon>Pterygota</taxon>
        <taxon>Neoptera</taxon>
        <taxon>Paraneoptera</taxon>
        <taxon>Hemiptera</taxon>
        <taxon>Sternorrhyncha</taxon>
        <taxon>Psylloidea</taxon>
        <taxon>Psyllidae</taxon>
        <taxon>Psyllinae</taxon>
        <taxon>Cacopsylla</taxon>
    </lineage>
</organism>
<keyword evidence="4" id="KW-0677">Repeat</keyword>
<feature type="compositionally biased region" description="Polar residues" evidence="8">
    <location>
        <begin position="491"/>
        <end position="503"/>
    </location>
</feature>
<dbReference type="InterPro" id="IPR008936">
    <property type="entry name" value="Rho_GTPase_activation_prot"/>
</dbReference>
<dbReference type="InterPro" id="IPR000198">
    <property type="entry name" value="RhoGAP_dom"/>
</dbReference>
<dbReference type="InterPro" id="IPR038185">
    <property type="entry name" value="MyTH4_dom_sf"/>
</dbReference>
<feature type="compositionally biased region" description="Low complexity" evidence="8">
    <location>
        <begin position="521"/>
        <end position="538"/>
    </location>
</feature>
<dbReference type="InterPro" id="IPR036020">
    <property type="entry name" value="WW_dom_sf"/>
</dbReference>
<evidence type="ECO:0000256" key="8">
    <source>
        <dbReference type="SAM" id="MobiDB-lite"/>
    </source>
</evidence>
<dbReference type="FunFam" id="1.10.555.10:FF:000011">
    <property type="entry name" value="Rho GTPase-activating protein 39"/>
    <property type="match status" value="1"/>
</dbReference>
<keyword evidence="5" id="KW-0007">Acetylation</keyword>
<feature type="compositionally biased region" description="Polar residues" evidence="8">
    <location>
        <begin position="555"/>
        <end position="567"/>
    </location>
</feature>
<dbReference type="EMBL" id="HBUF01090454">
    <property type="protein sequence ID" value="CAG6635566.1"/>
    <property type="molecule type" value="Transcribed_RNA"/>
</dbReference>
<dbReference type="SMART" id="SM00139">
    <property type="entry name" value="MyTH4"/>
    <property type="match status" value="1"/>
</dbReference>
<dbReference type="Gene3D" id="1.25.40.530">
    <property type="entry name" value="MyTH4 domain"/>
    <property type="match status" value="1"/>
</dbReference>
<evidence type="ECO:0000259" key="11">
    <source>
        <dbReference type="PROSITE" id="PS51016"/>
    </source>
</evidence>
<feature type="compositionally biased region" description="Polar residues" evidence="8">
    <location>
        <begin position="585"/>
        <end position="610"/>
    </location>
</feature>
<evidence type="ECO:0000259" key="9">
    <source>
        <dbReference type="PROSITE" id="PS50020"/>
    </source>
</evidence>
<evidence type="ECO:0000256" key="2">
    <source>
        <dbReference type="ARBA" id="ARBA00022468"/>
    </source>
</evidence>
<dbReference type="EMBL" id="HBUF01090452">
    <property type="protein sequence ID" value="CAG6635564.1"/>
    <property type="molecule type" value="Transcribed_RNA"/>
</dbReference>
<feature type="region of interest" description="Disordered" evidence="8">
    <location>
        <begin position="648"/>
        <end position="669"/>
    </location>
</feature>
<feature type="compositionally biased region" description="Polar residues" evidence="8">
    <location>
        <begin position="328"/>
        <end position="345"/>
    </location>
</feature>
<dbReference type="SUPFAM" id="SSF48350">
    <property type="entry name" value="GTPase activation domain, GAP"/>
    <property type="match status" value="1"/>
</dbReference>
<dbReference type="PANTHER" id="PTHR45876">
    <property type="entry name" value="FI04035P"/>
    <property type="match status" value="1"/>
</dbReference>
<dbReference type="PANTHER" id="PTHR45876:SF8">
    <property type="entry name" value="FI04035P"/>
    <property type="match status" value="1"/>
</dbReference>
<feature type="compositionally biased region" description="Basic and acidic residues" evidence="8">
    <location>
        <begin position="353"/>
        <end position="369"/>
    </location>
</feature>
<dbReference type="Gene3D" id="2.20.70.10">
    <property type="match status" value="1"/>
</dbReference>
<dbReference type="EMBL" id="HBUF01660456">
    <property type="protein sequence ID" value="CAG6788523.1"/>
    <property type="molecule type" value="Transcribed_RNA"/>
</dbReference>
<dbReference type="EMBL" id="HBUF01090453">
    <property type="protein sequence ID" value="CAG6635565.1"/>
    <property type="molecule type" value="Transcribed_RNA"/>
</dbReference>
<feature type="region of interest" description="Disordered" evidence="8">
    <location>
        <begin position="90"/>
        <end position="542"/>
    </location>
</feature>
<feature type="region of interest" description="Disordered" evidence="8">
    <location>
        <begin position="683"/>
        <end position="703"/>
    </location>
</feature>
<feature type="compositionally biased region" description="Low complexity" evidence="8">
    <location>
        <begin position="239"/>
        <end position="256"/>
    </location>
</feature>
<dbReference type="Pfam" id="PF00784">
    <property type="entry name" value="MyTH4"/>
    <property type="match status" value="1"/>
</dbReference>
<dbReference type="PROSITE" id="PS51016">
    <property type="entry name" value="MYTH4"/>
    <property type="match status" value="1"/>
</dbReference>
<feature type="compositionally biased region" description="Polar residues" evidence="8">
    <location>
        <begin position="171"/>
        <end position="182"/>
    </location>
</feature>
<dbReference type="FunFam" id="2.20.70.10:FF:000022">
    <property type="entry name" value="Rho GTPase activating protein 39"/>
    <property type="match status" value="1"/>
</dbReference>
<feature type="domain" description="WW" evidence="9">
    <location>
        <begin position="48"/>
        <end position="75"/>
    </location>
</feature>
<dbReference type="GO" id="GO:0005634">
    <property type="term" value="C:nucleus"/>
    <property type="evidence" value="ECO:0007669"/>
    <property type="project" value="UniProtKB-SubCell"/>
</dbReference>
<feature type="domain" description="Rho-GAP" evidence="10">
    <location>
        <begin position="1051"/>
        <end position="1240"/>
    </location>
</feature>
<proteinExistence type="predicted"/>
<dbReference type="InterPro" id="IPR000857">
    <property type="entry name" value="MyTH4_dom"/>
</dbReference>
<feature type="compositionally biased region" description="Low complexity" evidence="8">
    <location>
        <begin position="216"/>
        <end position="230"/>
    </location>
</feature>
<feature type="compositionally biased region" description="Polar residues" evidence="8">
    <location>
        <begin position="280"/>
        <end position="293"/>
    </location>
</feature>
<name>A0A8D8QQL3_9HEMI</name>
<dbReference type="SUPFAM" id="SSF51045">
    <property type="entry name" value="WW domain"/>
    <property type="match status" value="1"/>
</dbReference>
<dbReference type="InterPro" id="IPR001202">
    <property type="entry name" value="WW_dom"/>
</dbReference>
<dbReference type="CDD" id="cd04389">
    <property type="entry name" value="RhoGAP_KIAA1688"/>
    <property type="match status" value="1"/>
</dbReference>
<protein>
    <recommendedName>
        <fullName evidence="7">Rho GTPase-activating protein 39</fullName>
    </recommendedName>
</protein>
<dbReference type="FunFam" id="1.25.40.530:FF:000007">
    <property type="entry name" value="Rho GTPase-activating protein 39"/>
    <property type="match status" value="1"/>
</dbReference>